<dbReference type="EMBL" id="NJHN03000099">
    <property type="protein sequence ID" value="KAH9415224.1"/>
    <property type="molecule type" value="Genomic_DNA"/>
</dbReference>
<name>A0ABQ8IY36_DERPT</name>
<feature type="region of interest" description="Disordered" evidence="3">
    <location>
        <begin position="116"/>
        <end position="137"/>
    </location>
</feature>
<organism evidence="4 5">
    <name type="scientific">Dermatophagoides pteronyssinus</name>
    <name type="common">European house dust mite</name>
    <dbReference type="NCBI Taxonomy" id="6956"/>
    <lineage>
        <taxon>Eukaryota</taxon>
        <taxon>Metazoa</taxon>
        <taxon>Ecdysozoa</taxon>
        <taxon>Arthropoda</taxon>
        <taxon>Chelicerata</taxon>
        <taxon>Arachnida</taxon>
        <taxon>Acari</taxon>
        <taxon>Acariformes</taxon>
        <taxon>Sarcoptiformes</taxon>
        <taxon>Astigmata</taxon>
        <taxon>Psoroptidia</taxon>
        <taxon>Analgoidea</taxon>
        <taxon>Pyroglyphidae</taxon>
        <taxon>Dermatophagoidinae</taxon>
        <taxon>Dermatophagoides</taxon>
    </lineage>
</organism>
<evidence type="ECO:0000256" key="1">
    <source>
        <dbReference type="ARBA" id="ARBA00007133"/>
    </source>
</evidence>
<evidence type="ECO:0000256" key="3">
    <source>
        <dbReference type="SAM" id="MobiDB-lite"/>
    </source>
</evidence>
<proteinExistence type="inferred from homology"/>
<reference evidence="4 5" key="2">
    <citation type="journal article" date="2022" name="Mol. Biol. Evol.">
        <title>Comparative Genomics Reveals Insights into the Divergent Evolution of Astigmatic Mites and Household Pest Adaptations.</title>
        <authorList>
            <person name="Xiong Q."/>
            <person name="Wan A.T."/>
            <person name="Liu X."/>
            <person name="Fung C.S."/>
            <person name="Xiao X."/>
            <person name="Malainual N."/>
            <person name="Hou J."/>
            <person name="Wang L."/>
            <person name="Wang M."/>
            <person name="Yang K.Y."/>
            <person name="Cui Y."/>
            <person name="Leung E.L."/>
            <person name="Nong W."/>
            <person name="Shin S.K."/>
            <person name="Au S.W."/>
            <person name="Jeong K.Y."/>
            <person name="Chew F.T."/>
            <person name="Hui J.H."/>
            <person name="Leung T.F."/>
            <person name="Tungtrongchitr A."/>
            <person name="Zhong N."/>
            <person name="Liu Z."/>
            <person name="Tsui S.K."/>
        </authorList>
    </citation>
    <scope>NUCLEOTIDE SEQUENCE [LARGE SCALE GENOMIC DNA]</scope>
    <source>
        <strain evidence="4">Derp</strain>
    </source>
</reference>
<dbReference type="PANTHER" id="PTHR13073">
    <property type="entry name" value="BLOC-1 COMPLEX SUBUNIT 1"/>
    <property type="match status" value="1"/>
</dbReference>
<sequence>MLSSMLKEHQLKQISKREEIEQKRNAAIASSIKFTSQMVHHLNEGVSQTYLNQRKLDNESKQLYQNIEHLSRQTNQWLILMNNFNDSLKQLGDVENWSKCIEIDMREISSILEYVSSNSNKTPPPPTTSTPTQPKTN</sequence>
<evidence type="ECO:0000313" key="5">
    <source>
        <dbReference type="Proteomes" id="UP000887458"/>
    </source>
</evidence>
<accession>A0ABQ8IY36</accession>
<dbReference type="Proteomes" id="UP000887458">
    <property type="component" value="Unassembled WGS sequence"/>
</dbReference>
<dbReference type="PANTHER" id="PTHR13073:SF0">
    <property type="entry name" value="BIOGENESIS OF LYSOSOME-RELATED ORGANELLES COMPLEX 1 SUBUNIT 1"/>
    <property type="match status" value="1"/>
</dbReference>
<evidence type="ECO:0000313" key="4">
    <source>
        <dbReference type="EMBL" id="KAH9415224.1"/>
    </source>
</evidence>
<evidence type="ECO:0000256" key="2">
    <source>
        <dbReference type="ARBA" id="ARBA00019577"/>
    </source>
</evidence>
<dbReference type="InterPro" id="IPR009395">
    <property type="entry name" value="BLOC1S1"/>
</dbReference>
<comment type="caution">
    <text evidence="4">The sequence shown here is derived from an EMBL/GenBank/DDBJ whole genome shotgun (WGS) entry which is preliminary data.</text>
</comment>
<protein>
    <recommendedName>
        <fullName evidence="2">Biogenesis of lysosome-related organelles complex 1 subunit 1</fullName>
    </recommendedName>
</protein>
<gene>
    <name evidence="4" type="primary">BLOC1S1_1</name>
    <name evidence="4" type="ORF">DERP_006316</name>
</gene>
<keyword evidence="5" id="KW-1185">Reference proteome</keyword>
<reference evidence="4 5" key="1">
    <citation type="journal article" date="2018" name="J. Allergy Clin. Immunol.">
        <title>High-quality assembly of Dermatophagoides pteronyssinus genome and transcriptome reveals a wide range of novel allergens.</title>
        <authorList>
            <person name="Liu X.Y."/>
            <person name="Yang K.Y."/>
            <person name="Wang M.Q."/>
            <person name="Kwok J.S."/>
            <person name="Zeng X."/>
            <person name="Yang Z."/>
            <person name="Xiao X.J."/>
            <person name="Lau C.P."/>
            <person name="Li Y."/>
            <person name="Huang Z.M."/>
            <person name="Ba J.G."/>
            <person name="Yim A.K."/>
            <person name="Ouyang C.Y."/>
            <person name="Ngai S.M."/>
            <person name="Chan T.F."/>
            <person name="Leung E.L."/>
            <person name="Liu L."/>
            <person name="Liu Z.G."/>
            <person name="Tsui S.K."/>
        </authorList>
    </citation>
    <scope>NUCLEOTIDE SEQUENCE [LARGE SCALE GENOMIC DNA]</scope>
    <source>
        <strain evidence="4">Derp</strain>
    </source>
</reference>
<dbReference type="Pfam" id="PF06320">
    <property type="entry name" value="GCN5L1"/>
    <property type="match status" value="1"/>
</dbReference>
<comment type="similarity">
    <text evidence="1">Belongs to the BLOC1S1 family.</text>
</comment>